<evidence type="ECO:0000256" key="1">
    <source>
        <dbReference type="SAM" id="Coils"/>
    </source>
</evidence>
<dbReference type="Proteomes" id="UP000612362">
    <property type="component" value="Unassembled WGS sequence"/>
</dbReference>
<reference evidence="3" key="1">
    <citation type="submission" date="2020-10" db="EMBL/GenBank/DDBJ databases">
        <title>Taxonomic study of unclassified bacteria belonging to the class Ktedonobacteria.</title>
        <authorList>
            <person name="Yabe S."/>
            <person name="Wang C.M."/>
            <person name="Zheng Y."/>
            <person name="Sakai Y."/>
            <person name="Cavaletti L."/>
            <person name="Monciardini P."/>
            <person name="Donadio S."/>
        </authorList>
    </citation>
    <scope>NUCLEOTIDE SEQUENCE</scope>
    <source>
        <strain evidence="3">SOSP1-1</strain>
    </source>
</reference>
<organism evidence="3 4">
    <name type="scientific">Ktedonospora formicarum</name>
    <dbReference type="NCBI Taxonomy" id="2778364"/>
    <lineage>
        <taxon>Bacteria</taxon>
        <taxon>Bacillati</taxon>
        <taxon>Chloroflexota</taxon>
        <taxon>Ktedonobacteria</taxon>
        <taxon>Ktedonobacterales</taxon>
        <taxon>Ktedonobacteraceae</taxon>
        <taxon>Ktedonospora</taxon>
    </lineage>
</organism>
<feature type="coiled-coil region" evidence="1">
    <location>
        <begin position="55"/>
        <end position="82"/>
    </location>
</feature>
<dbReference type="EMBL" id="BNJF01000001">
    <property type="protein sequence ID" value="GHO45208.1"/>
    <property type="molecule type" value="Genomic_DNA"/>
</dbReference>
<feature type="region of interest" description="Disordered" evidence="2">
    <location>
        <begin position="196"/>
        <end position="257"/>
    </location>
</feature>
<accession>A0A8J3MT27</accession>
<proteinExistence type="predicted"/>
<evidence type="ECO:0000256" key="2">
    <source>
        <dbReference type="SAM" id="MobiDB-lite"/>
    </source>
</evidence>
<gene>
    <name evidence="3" type="ORF">KSX_33710</name>
</gene>
<feature type="region of interest" description="Disordered" evidence="2">
    <location>
        <begin position="160"/>
        <end position="180"/>
    </location>
</feature>
<feature type="compositionally biased region" description="Polar residues" evidence="2">
    <location>
        <begin position="161"/>
        <end position="173"/>
    </location>
</feature>
<evidence type="ECO:0000313" key="4">
    <source>
        <dbReference type="Proteomes" id="UP000612362"/>
    </source>
</evidence>
<dbReference type="AlphaFoldDB" id="A0A8J3MT27"/>
<dbReference type="RefSeq" id="WP_220194556.1">
    <property type="nucleotide sequence ID" value="NZ_BNJF01000001.1"/>
</dbReference>
<feature type="compositionally biased region" description="Polar residues" evidence="2">
    <location>
        <begin position="224"/>
        <end position="233"/>
    </location>
</feature>
<keyword evidence="4" id="KW-1185">Reference proteome</keyword>
<protein>
    <submittedName>
        <fullName evidence="3">Uncharacterized protein</fullName>
    </submittedName>
</protein>
<comment type="caution">
    <text evidence="3">The sequence shown here is derived from an EMBL/GenBank/DDBJ whole genome shotgun (WGS) entry which is preliminary data.</text>
</comment>
<sequence length="257" mass="28789">MSDQQQRPVTVHPAGSTWGDSETKGTFTRYPEALHTIFARLNPSQVEQFTQSYQLWSLQQRIAQLQQELASIEQQVEENSSLIEMVQPSPIALSVLARLQASGVENLLLLDRMLDRGDIWLDHTAQLLERCEKMDLIRGDYTRWCENALEGAYDWLESMSDEQGAQEASQSAELSMPPTPGIILTSEEQLLQRLMHEEELLEGEAEPTSQPEPAPTATLEPGPSLSSEPQAASEQVAPKKSITKELPPLSKWRPKSL</sequence>
<evidence type="ECO:0000313" key="3">
    <source>
        <dbReference type="EMBL" id="GHO45208.1"/>
    </source>
</evidence>
<keyword evidence="1" id="KW-0175">Coiled coil</keyword>
<name>A0A8J3MT27_9CHLR</name>
<feature type="region of interest" description="Disordered" evidence="2">
    <location>
        <begin position="1"/>
        <end position="24"/>
    </location>
</feature>